<evidence type="ECO:0000256" key="1">
    <source>
        <dbReference type="ARBA" id="ARBA00023002"/>
    </source>
</evidence>
<proteinExistence type="predicted"/>
<gene>
    <name evidence="3" type="ORF">S01H1_36389</name>
</gene>
<sequence>MLKVGIAGFGFMGRTHYQCWNKLEAAKVVAICDTNPNIVEDTKKAVGNIGDPQAEIDFSGLDLYTDYDKMLDEAKLDAVSITLPTFLHPDFSIKALWAGLNVMCEKPMALTVDECEKMLAAAKSSEKLLQIGHCVRFWP</sequence>
<reference evidence="3" key="1">
    <citation type="journal article" date="2014" name="Front. Microbiol.">
        <title>High frequency of phylogenetically diverse reductive dehalogenase-homologous genes in deep subseafloor sedimentary metagenomes.</title>
        <authorList>
            <person name="Kawai M."/>
            <person name="Futagami T."/>
            <person name="Toyoda A."/>
            <person name="Takaki Y."/>
            <person name="Nishi S."/>
            <person name="Hori S."/>
            <person name="Arai W."/>
            <person name="Tsubouchi T."/>
            <person name="Morono Y."/>
            <person name="Uchiyama I."/>
            <person name="Ito T."/>
            <person name="Fujiyama A."/>
            <person name="Inagaki F."/>
            <person name="Takami H."/>
        </authorList>
    </citation>
    <scope>NUCLEOTIDE SEQUENCE</scope>
    <source>
        <strain evidence="3">Expedition CK06-06</strain>
    </source>
</reference>
<dbReference type="Gene3D" id="3.40.50.720">
    <property type="entry name" value="NAD(P)-binding Rossmann-like Domain"/>
    <property type="match status" value="1"/>
</dbReference>
<protein>
    <recommendedName>
        <fullName evidence="2">Gfo/Idh/MocA-like oxidoreductase N-terminal domain-containing protein</fullName>
    </recommendedName>
</protein>
<dbReference type="Pfam" id="PF01408">
    <property type="entry name" value="GFO_IDH_MocA"/>
    <property type="match status" value="1"/>
</dbReference>
<organism evidence="3">
    <name type="scientific">marine sediment metagenome</name>
    <dbReference type="NCBI Taxonomy" id="412755"/>
    <lineage>
        <taxon>unclassified sequences</taxon>
        <taxon>metagenomes</taxon>
        <taxon>ecological metagenomes</taxon>
    </lineage>
</organism>
<dbReference type="InterPro" id="IPR036291">
    <property type="entry name" value="NAD(P)-bd_dom_sf"/>
</dbReference>
<name>X0VU63_9ZZZZ</name>
<dbReference type="AlphaFoldDB" id="X0VU63"/>
<evidence type="ECO:0000259" key="2">
    <source>
        <dbReference type="Pfam" id="PF01408"/>
    </source>
</evidence>
<dbReference type="PANTHER" id="PTHR43818:SF11">
    <property type="entry name" value="BCDNA.GH03377"/>
    <property type="match status" value="1"/>
</dbReference>
<dbReference type="InterPro" id="IPR050463">
    <property type="entry name" value="Gfo/Idh/MocA_oxidrdct_glycsds"/>
</dbReference>
<accession>X0VU63</accession>
<dbReference type="EMBL" id="BARS01022792">
    <property type="protein sequence ID" value="GAG04081.1"/>
    <property type="molecule type" value="Genomic_DNA"/>
</dbReference>
<feature type="non-terminal residue" evidence="3">
    <location>
        <position position="139"/>
    </location>
</feature>
<evidence type="ECO:0000313" key="3">
    <source>
        <dbReference type="EMBL" id="GAG04081.1"/>
    </source>
</evidence>
<dbReference type="SUPFAM" id="SSF51735">
    <property type="entry name" value="NAD(P)-binding Rossmann-fold domains"/>
    <property type="match status" value="1"/>
</dbReference>
<feature type="domain" description="Gfo/Idh/MocA-like oxidoreductase N-terminal" evidence="2">
    <location>
        <begin position="2"/>
        <end position="133"/>
    </location>
</feature>
<dbReference type="InterPro" id="IPR000683">
    <property type="entry name" value="Gfo/Idh/MocA-like_OxRdtase_N"/>
</dbReference>
<comment type="caution">
    <text evidence="3">The sequence shown here is derived from an EMBL/GenBank/DDBJ whole genome shotgun (WGS) entry which is preliminary data.</text>
</comment>
<dbReference type="GO" id="GO:0016491">
    <property type="term" value="F:oxidoreductase activity"/>
    <property type="evidence" value="ECO:0007669"/>
    <property type="project" value="UniProtKB-KW"/>
</dbReference>
<keyword evidence="1" id="KW-0560">Oxidoreductase</keyword>
<dbReference type="GO" id="GO:0000166">
    <property type="term" value="F:nucleotide binding"/>
    <property type="evidence" value="ECO:0007669"/>
    <property type="project" value="InterPro"/>
</dbReference>
<dbReference type="PANTHER" id="PTHR43818">
    <property type="entry name" value="BCDNA.GH03377"/>
    <property type="match status" value="1"/>
</dbReference>